<accession>A0A291I9Q2</accession>
<evidence type="ECO:0000313" key="1">
    <source>
        <dbReference type="EMBL" id="ATG86399.1"/>
    </source>
</evidence>
<dbReference type="Pfam" id="PF11753">
    <property type="entry name" value="DUF3310"/>
    <property type="match status" value="1"/>
</dbReference>
<sequence>MDTLLRGISFMSSQVNHPQHYNHGNLEVIDIIKDQLSKAPLDAFAGGLMFNIIKYVLRAPYKANEIEDLNKAVWYLNTLIKYLGDDNNGK</sequence>
<reference evidence="1 2" key="1">
    <citation type="submission" date="2017-08" db="EMBL/GenBank/DDBJ databases">
        <title>Isolation and Characterization of phages of Lactobacillus pentosus and plantarum.</title>
        <authorList>
            <person name="Qi R."/>
            <person name="Yu M."/>
            <person name="Qiao X."/>
            <person name="Li Y."/>
        </authorList>
    </citation>
    <scope>NUCLEOTIDE SEQUENCE [LARGE SCALE GENOMIC DNA]</scope>
</reference>
<proteinExistence type="predicted"/>
<evidence type="ECO:0008006" key="3">
    <source>
        <dbReference type="Google" id="ProtNLM"/>
    </source>
</evidence>
<gene>
    <name evidence="1" type="ORF">LpeD_156</name>
</gene>
<name>A0A291I9Q2_9CAUD</name>
<dbReference type="InterPro" id="IPR021739">
    <property type="entry name" value="SaV-like"/>
</dbReference>
<keyword evidence="2" id="KW-1185">Reference proteome</keyword>
<evidence type="ECO:0000313" key="2">
    <source>
        <dbReference type="Proteomes" id="UP000229296"/>
    </source>
</evidence>
<protein>
    <recommendedName>
        <fullName evidence="3">DUF3310 domain-containing protein</fullName>
    </recommendedName>
</protein>
<dbReference type="Proteomes" id="UP000229296">
    <property type="component" value="Segment"/>
</dbReference>
<dbReference type="EMBL" id="MF787246">
    <property type="protein sequence ID" value="ATG86399.1"/>
    <property type="molecule type" value="Genomic_DNA"/>
</dbReference>
<organism evidence="1 2">
    <name type="scientific">Lactobacillus phage LpeD</name>
    <dbReference type="NCBI Taxonomy" id="2041210"/>
    <lineage>
        <taxon>Viruses</taxon>
        <taxon>Duplodnaviria</taxon>
        <taxon>Heunggongvirae</taxon>
        <taxon>Uroviricota</taxon>
        <taxon>Caudoviricetes</taxon>
        <taxon>Herelleviridae</taxon>
        <taxon>Elpedvirus</taxon>
        <taxon>Elpedvirus LpeD</taxon>
    </lineage>
</organism>